<evidence type="ECO:0000256" key="4">
    <source>
        <dbReference type="ARBA" id="ARBA00022723"/>
    </source>
</evidence>
<keyword evidence="6 12" id="KW-0067">ATP-binding</keyword>
<comment type="catalytic activity">
    <reaction evidence="11 12">
        <text>ATP + H2O + phospholipidSide 1 = ADP + phosphate + phospholipidSide 2.</text>
        <dbReference type="EC" id="7.6.2.1"/>
    </reaction>
</comment>
<keyword evidence="3 12" id="KW-0812">Transmembrane</keyword>
<feature type="transmembrane region" description="Helical" evidence="12">
    <location>
        <begin position="109"/>
        <end position="128"/>
    </location>
</feature>
<dbReference type="InterPro" id="IPR023298">
    <property type="entry name" value="ATPase_P-typ_TM_dom_sf"/>
</dbReference>
<accession>A0ABQ7ATD1</accession>
<dbReference type="InterPro" id="IPR032630">
    <property type="entry name" value="P_typ_ATPase_c"/>
</dbReference>
<proteinExistence type="inferred from homology"/>
<evidence type="ECO:0000256" key="10">
    <source>
        <dbReference type="ARBA" id="ARBA00023136"/>
    </source>
</evidence>
<feature type="transmembrane region" description="Helical" evidence="12">
    <location>
        <begin position="806"/>
        <end position="826"/>
    </location>
</feature>
<evidence type="ECO:0000259" key="13">
    <source>
        <dbReference type="Pfam" id="PF16209"/>
    </source>
</evidence>
<dbReference type="Pfam" id="PF16209">
    <property type="entry name" value="PhoLip_ATPase_N"/>
    <property type="match status" value="1"/>
</dbReference>
<evidence type="ECO:0000256" key="5">
    <source>
        <dbReference type="ARBA" id="ARBA00022741"/>
    </source>
</evidence>
<feature type="domain" description="P-type ATPase C-terminal" evidence="14">
    <location>
        <begin position="656"/>
        <end position="906"/>
    </location>
</feature>
<comment type="subcellular location">
    <subcellularLocation>
        <location evidence="1 12">Membrane</location>
        <topology evidence="1 12">Multi-pass membrane protein</topology>
    </subcellularLocation>
</comment>
<organism evidence="15 16">
    <name type="scientific">Brassica cretica</name>
    <name type="common">Mustard</name>
    <dbReference type="NCBI Taxonomy" id="69181"/>
    <lineage>
        <taxon>Eukaryota</taxon>
        <taxon>Viridiplantae</taxon>
        <taxon>Streptophyta</taxon>
        <taxon>Embryophyta</taxon>
        <taxon>Tracheophyta</taxon>
        <taxon>Spermatophyta</taxon>
        <taxon>Magnoliopsida</taxon>
        <taxon>eudicotyledons</taxon>
        <taxon>Gunneridae</taxon>
        <taxon>Pentapetalae</taxon>
        <taxon>rosids</taxon>
        <taxon>malvids</taxon>
        <taxon>Brassicales</taxon>
        <taxon>Brassicaceae</taxon>
        <taxon>Brassiceae</taxon>
        <taxon>Brassica</taxon>
    </lineage>
</organism>
<dbReference type="InterPro" id="IPR023299">
    <property type="entry name" value="ATPase_P-typ_cyto_dom_N"/>
</dbReference>
<evidence type="ECO:0000259" key="14">
    <source>
        <dbReference type="Pfam" id="PF16212"/>
    </source>
</evidence>
<keyword evidence="7 12" id="KW-0460">Magnesium</keyword>
<feature type="transmembrane region" description="Helical" evidence="12">
    <location>
        <begin position="877"/>
        <end position="896"/>
    </location>
</feature>
<evidence type="ECO:0000256" key="12">
    <source>
        <dbReference type="RuleBase" id="RU362033"/>
    </source>
</evidence>
<comment type="similarity">
    <text evidence="2 12">Belongs to the cation transport ATPase (P-type) (TC 3.A.3) family. Type IV subfamily.</text>
</comment>
<keyword evidence="4" id="KW-0479">Metal-binding</keyword>
<dbReference type="Proteomes" id="UP000266723">
    <property type="component" value="Unassembled WGS sequence"/>
</dbReference>
<keyword evidence="8 12" id="KW-1278">Translocase</keyword>
<dbReference type="InterPro" id="IPR032631">
    <property type="entry name" value="P-type_ATPase_N"/>
</dbReference>
<dbReference type="InterPro" id="IPR008250">
    <property type="entry name" value="ATPase_P-typ_transduc_dom_A_sf"/>
</dbReference>
<evidence type="ECO:0000256" key="1">
    <source>
        <dbReference type="ARBA" id="ARBA00004141"/>
    </source>
</evidence>
<evidence type="ECO:0000313" key="15">
    <source>
        <dbReference type="EMBL" id="KAF3517243.1"/>
    </source>
</evidence>
<dbReference type="Pfam" id="PF16212">
    <property type="entry name" value="PhoLip_ATPase_C"/>
    <property type="match status" value="1"/>
</dbReference>
<dbReference type="EMBL" id="QGKV02001556">
    <property type="protein sequence ID" value="KAF3517243.1"/>
    <property type="molecule type" value="Genomic_DNA"/>
</dbReference>
<evidence type="ECO:0000256" key="7">
    <source>
        <dbReference type="ARBA" id="ARBA00022842"/>
    </source>
</evidence>
<feature type="transmembrane region" description="Helical" evidence="12">
    <location>
        <begin position="306"/>
        <end position="335"/>
    </location>
</feature>
<keyword evidence="9 12" id="KW-1133">Transmembrane helix</keyword>
<dbReference type="SUPFAM" id="SSF81653">
    <property type="entry name" value="Calcium ATPase, transduction domain A"/>
    <property type="match status" value="1"/>
</dbReference>
<dbReference type="NCBIfam" id="TIGR01652">
    <property type="entry name" value="ATPase-Plipid"/>
    <property type="match status" value="2"/>
</dbReference>
<evidence type="ECO:0000256" key="8">
    <source>
        <dbReference type="ARBA" id="ARBA00022967"/>
    </source>
</evidence>
<feature type="transmembrane region" description="Helical" evidence="12">
    <location>
        <begin position="691"/>
        <end position="709"/>
    </location>
</feature>
<dbReference type="InterPro" id="IPR001757">
    <property type="entry name" value="P_typ_ATPase"/>
</dbReference>
<dbReference type="Gene3D" id="3.40.1110.10">
    <property type="entry name" value="Calcium-transporting ATPase, cytoplasmic domain N"/>
    <property type="match status" value="1"/>
</dbReference>
<evidence type="ECO:0000256" key="11">
    <source>
        <dbReference type="ARBA" id="ARBA00034036"/>
    </source>
</evidence>
<dbReference type="PROSITE" id="PS00154">
    <property type="entry name" value="ATPASE_E1_E2"/>
    <property type="match status" value="1"/>
</dbReference>
<comment type="caution">
    <text evidence="15">The sequence shown here is derived from an EMBL/GenBank/DDBJ whole genome shotgun (WGS) entry which is preliminary data.</text>
</comment>
<keyword evidence="10 12" id="KW-0472">Membrane</keyword>
<evidence type="ECO:0000256" key="9">
    <source>
        <dbReference type="ARBA" id="ARBA00022989"/>
    </source>
</evidence>
<dbReference type="PANTHER" id="PTHR24092:SF149">
    <property type="entry name" value="PHOSPHOLIPID-TRANSPORTING ATPASE 6"/>
    <property type="match status" value="1"/>
</dbReference>
<dbReference type="PANTHER" id="PTHR24092">
    <property type="entry name" value="PROBABLE PHOSPHOLIPID-TRANSPORTING ATPASE"/>
    <property type="match status" value="1"/>
</dbReference>
<feature type="transmembrane region" description="Helical" evidence="12">
    <location>
        <begin position="770"/>
        <end position="794"/>
    </location>
</feature>
<keyword evidence="16" id="KW-1185">Reference proteome</keyword>
<evidence type="ECO:0000313" key="16">
    <source>
        <dbReference type="Proteomes" id="UP000266723"/>
    </source>
</evidence>
<feature type="transmembrane region" description="Helical" evidence="12">
    <location>
        <begin position="721"/>
        <end position="740"/>
    </location>
</feature>
<evidence type="ECO:0000256" key="2">
    <source>
        <dbReference type="ARBA" id="ARBA00008109"/>
    </source>
</evidence>
<feature type="transmembrane region" description="Helical" evidence="12">
    <location>
        <begin position="838"/>
        <end position="857"/>
    </location>
</feature>
<protein>
    <recommendedName>
        <fullName evidence="12">Phospholipid-transporting ATPase</fullName>
        <ecNumber evidence="12">7.6.2.1</ecNumber>
    </recommendedName>
</protein>
<dbReference type="SUPFAM" id="SSF56784">
    <property type="entry name" value="HAD-like"/>
    <property type="match status" value="1"/>
</dbReference>
<dbReference type="InterPro" id="IPR006539">
    <property type="entry name" value="P-type_ATPase_IV"/>
</dbReference>
<name>A0ABQ7ATD1_BRACR</name>
<dbReference type="Gene3D" id="2.70.150.10">
    <property type="entry name" value="Calcium-transporting ATPase, cytoplasmic transduction domain A"/>
    <property type="match status" value="1"/>
</dbReference>
<feature type="domain" description="P-type ATPase N-terminal" evidence="13">
    <location>
        <begin position="44"/>
        <end position="112"/>
    </location>
</feature>
<sequence length="981" mass="111018">MARRHRIRSRIRKSHFYTFRCLRPKTLDDQGPHVINGPGYTRIVHCNQPHLHLATKLLRYRSNYVSTTRYNMLTFLPKCLYEQFHRVANFYFLVAAILSVFPLSPFNKWSMIAPLVFVVGLSMGKEALEDWRRFMQDVGVNSRKASVHKGNGEFGRRTWKKLRVGDVVRVEKDDFFPADLFLLSSSYEDGICYVETMNLDGETNLKVKRCLDATLSLEKDESFQSFSGTIKCEDPNPNLYTFVGNLECDGQVYPLDPNQILLRDSKLRNTSYIYGVVVFTGHDTKVMQNSTKSPSKRSSIEKTMDYIIYTLFGLLLFVSVISSLGFAVMTKLVMADWWYLRPDKPESLTNPTNPLYAWVVHLITALLLYGYLIPISLYVSIELVKVLQATFINHDLQMYDSESGTPAEARTSNLNEELGQVDTILSDKTGTLTCNQMDFLKCSIAGTSYGVRASEVELAAAKQMEMDLEEQGDDISNLPMTKVGTQRYAKLASKTSSDFELETVITASDEKDQKKTSGIKGFSFEDKRLMDDNWVSSQNSEAAVKQNILMQITNASQMIKIEKDPHAAFALIIDGKTLTYALKDDVKYQFLALAVACASVICCRVSPKQKALVTRLAKEGTGKTTLAIGDGANDVGMIQEAHIGVGISGVEGMQAVMASDFSIAQFRFLERLLVVHGHWCYKRIAQMICYFFYKNIAFGLTLFYFEAFTGFSGQSIFNDSYLLLFNVVLTSLPVISLGVFEQDVPSDVCLQFPALYQQGPKNLFFDWYRILGWMGNGVYASIVIFALNLGIFHVQSFRSDGQTADMNAMGTAMFTCIIWAVNVQIALTMSHFTWIQHVMIWGSIGAWYIFLALYGMLPPKLSGNIFHMLIEVLAPAPIFWLTNLLVIAATTLPYLFHISYQRSVNPLDHHIIQEIKHFRIDLEDERMWKREKSKAREKTKIGFTARVDAKIRQLRVKLHRKHSVLSVISGTSSNDTASNMI</sequence>
<reference evidence="15 16" key="1">
    <citation type="journal article" date="2020" name="BMC Genomics">
        <title>Intraspecific diversification of the crop wild relative Brassica cretica Lam. using demographic model selection.</title>
        <authorList>
            <person name="Kioukis A."/>
            <person name="Michalopoulou V.A."/>
            <person name="Briers L."/>
            <person name="Pirintsos S."/>
            <person name="Studholme D.J."/>
            <person name="Pavlidis P."/>
            <person name="Sarris P.F."/>
        </authorList>
    </citation>
    <scope>NUCLEOTIDE SEQUENCE [LARGE SCALE GENOMIC DNA]</scope>
    <source>
        <strain evidence="16">cv. PFS-1207/04</strain>
    </source>
</reference>
<dbReference type="NCBIfam" id="TIGR01494">
    <property type="entry name" value="ATPase_P-type"/>
    <property type="match status" value="1"/>
</dbReference>
<dbReference type="InterPro" id="IPR036412">
    <property type="entry name" value="HAD-like_sf"/>
</dbReference>
<dbReference type="SUPFAM" id="SSF81665">
    <property type="entry name" value="Calcium ATPase, transmembrane domain M"/>
    <property type="match status" value="1"/>
</dbReference>
<evidence type="ECO:0000256" key="6">
    <source>
        <dbReference type="ARBA" id="ARBA00022840"/>
    </source>
</evidence>
<keyword evidence="5 12" id="KW-0547">Nucleotide-binding</keyword>
<feature type="transmembrane region" description="Helical" evidence="12">
    <location>
        <begin position="355"/>
        <end position="379"/>
    </location>
</feature>
<evidence type="ECO:0000256" key="3">
    <source>
        <dbReference type="ARBA" id="ARBA00022692"/>
    </source>
</evidence>
<dbReference type="PRINTS" id="PR00119">
    <property type="entry name" value="CATATPASE"/>
</dbReference>
<dbReference type="InterPro" id="IPR018303">
    <property type="entry name" value="ATPase_P-typ_P_site"/>
</dbReference>
<dbReference type="InterPro" id="IPR023214">
    <property type="entry name" value="HAD_sf"/>
</dbReference>
<feature type="transmembrane region" description="Helical" evidence="12">
    <location>
        <begin position="87"/>
        <end position="103"/>
    </location>
</feature>
<gene>
    <name evidence="15" type="ORF">DY000_02060620</name>
</gene>
<dbReference type="Gene3D" id="3.40.50.1000">
    <property type="entry name" value="HAD superfamily/HAD-like"/>
    <property type="match status" value="2"/>
</dbReference>
<dbReference type="EC" id="7.6.2.1" evidence="12"/>